<name>A0A1Y2HE36_9FUNG</name>
<dbReference type="EMBL" id="MCFL01000041">
    <property type="protein sequence ID" value="ORZ32815.1"/>
    <property type="molecule type" value="Genomic_DNA"/>
</dbReference>
<keyword evidence="2" id="KW-0812">Transmembrane</keyword>
<evidence type="ECO:0000313" key="4">
    <source>
        <dbReference type="Proteomes" id="UP000193411"/>
    </source>
</evidence>
<evidence type="ECO:0000256" key="2">
    <source>
        <dbReference type="SAM" id="Phobius"/>
    </source>
</evidence>
<comment type="caution">
    <text evidence="3">The sequence shown here is derived from an EMBL/GenBank/DDBJ whole genome shotgun (WGS) entry which is preliminary data.</text>
</comment>
<keyword evidence="2" id="KW-1133">Transmembrane helix</keyword>
<organism evidence="3 4">
    <name type="scientific">Catenaria anguillulae PL171</name>
    <dbReference type="NCBI Taxonomy" id="765915"/>
    <lineage>
        <taxon>Eukaryota</taxon>
        <taxon>Fungi</taxon>
        <taxon>Fungi incertae sedis</taxon>
        <taxon>Blastocladiomycota</taxon>
        <taxon>Blastocladiomycetes</taxon>
        <taxon>Blastocladiales</taxon>
        <taxon>Catenariaceae</taxon>
        <taxon>Catenaria</taxon>
    </lineage>
</organism>
<protein>
    <submittedName>
        <fullName evidence="3">Uncharacterized protein</fullName>
    </submittedName>
</protein>
<keyword evidence="2" id="KW-0472">Membrane</keyword>
<keyword evidence="4" id="KW-1185">Reference proteome</keyword>
<feature type="region of interest" description="Disordered" evidence="1">
    <location>
        <begin position="33"/>
        <end position="73"/>
    </location>
</feature>
<sequence>MGRRLAGNDHLFSRCCMLLAHTQTYHKTSLNCNSSASSLRAPSPIPSPRPRSRNTAGVGYNGRPGGTVSPTAGPITVTAAATKRTMTTTIITLSSCPPTATSGWTWTSRSRRRVRCQATTTPFRHLDSLRWHAFIAALVVLVVLAAAMLVFAARWSLSAVGAVSRVWWWRWWRAWFSCGRAGMLRCGSPVPHCPTTNYQFNCSTQWRRRSGGPAACRFPFFLSSPPLSTLFFFLFVCWCRPRISPYFLFSLFPFSSRRDLFLPYLWAGS</sequence>
<gene>
    <name evidence="3" type="ORF">BCR44DRAFT_1224988</name>
</gene>
<feature type="transmembrane region" description="Helical" evidence="2">
    <location>
        <begin position="218"/>
        <end position="239"/>
    </location>
</feature>
<evidence type="ECO:0000313" key="3">
    <source>
        <dbReference type="EMBL" id="ORZ32815.1"/>
    </source>
</evidence>
<dbReference type="AlphaFoldDB" id="A0A1Y2HE36"/>
<reference evidence="3 4" key="1">
    <citation type="submission" date="2016-07" db="EMBL/GenBank/DDBJ databases">
        <title>Pervasive Adenine N6-methylation of Active Genes in Fungi.</title>
        <authorList>
            <consortium name="DOE Joint Genome Institute"/>
            <person name="Mondo S.J."/>
            <person name="Dannebaum R.O."/>
            <person name="Kuo R.C."/>
            <person name="Labutti K."/>
            <person name="Haridas S."/>
            <person name="Kuo A."/>
            <person name="Salamov A."/>
            <person name="Ahrendt S.R."/>
            <person name="Lipzen A."/>
            <person name="Sullivan W."/>
            <person name="Andreopoulos W.B."/>
            <person name="Clum A."/>
            <person name="Lindquist E."/>
            <person name="Daum C."/>
            <person name="Ramamoorthy G.K."/>
            <person name="Gryganskyi A."/>
            <person name="Culley D."/>
            <person name="Magnuson J.K."/>
            <person name="James T.Y."/>
            <person name="O'Malley M.A."/>
            <person name="Stajich J.E."/>
            <person name="Spatafora J.W."/>
            <person name="Visel A."/>
            <person name="Grigoriev I.V."/>
        </authorList>
    </citation>
    <scope>NUCLEOTIDE SEQUENCE [LARGE SCALE GENOMIC DNA]</scope>
    <source>
        <strain evidence="3 4">PL171</strain>
    </source>
</reference>
<accession>A0A1Y2HE36</accession>
<evidence type="ECO:0000256" key="1">
    <source>
        <dbReference type="SAM" id="MobiDB-lite"/>
    </source>
</evidence>
<proteinExistence type="predicted"/>
<feature type="transmembrane region" description="Helical" evidence="2">
    <location>
        <begin position="133"/>
        <end position="157"/>
    </location>
</feature>
<dbReference type="Proteomes" id="UP000193411">
    <property type="component" value="Unassembled WGS sequence"/>
</dbReference>